<keyword evidence="2" id="KW-0378">Hydrolase</keyword>
<dbReference type="GO" id="GO:0016787">
    <property type="term" value="F:hydrolase activity"/>
    <property type="evidence" value="ECO:0007669"/>
    <property type="project" value="UniProtKB-KW"/>
</dbReference>
<organism evidence="4 5">
    <name type="scientific">Plantactinospora soyae</name>
    <dbReference type="NCBI Taxonomy" id="1544732"/>
    <lineage>
        <taxon>Bacteria</taxon>
        <taxon>Bacillati</taxon>
        <taxon>Actinomycetota</taxon>
        <taxon>Actinomycetes</taxon>
        <taxon>Micromonosporales</taxon>
        <taxon>Micromonosporaceae</taxon>
        <taxon>Plantactinospora</taxon>
    </lineage>
</organism>
<evidence type="ECO:0000256" key="2">
    <source>
        <dbReference type="ARBA" id="ARBA00022801"/>
    </source>
</evidence>
<evidence type="ECO:0000313" key="4">
    <source>
        <dbReference type="EMBL" id="MBE1487504.1"/>
    </source>
</evidence>
<dbReference type="Proteomes" id="UP000649753">
    <property type="component" value="Unassembled WGS sequence"/>
</dbReference>
<evidence type="ECO:0000259" key="3">
    <source>
        <dbReference type="PROSITE" id="PS51462"/>
    </source>
</evidence>
<feature type="domain" description="Nudix hydrolase" evidence="3">
    <location>
        <begin position="45"/>
        <end position="174"/>
    </location>
</feature>
<dbReference type="AlphaFoldDB" id="A0A927M4E0"/>
<sequence length="187" mass="20872">MSTQARRASEWTIHGERVVDDTRRAVLGIADVELPNGVRFEQYVLRVPPAAMVVVLDDDERVLMMWRHRFVIDRWVWELPGGYLDPDEDPATCAAREVEEETGWRPRTMEPVLGFQPMVGTIDQQNLVFLSRGAESTGAAPDVNETERLGWIPLTEVEQRIHTGEIVGSGSVAGLLAVLLAKANGRL</sequence>
<gene>
    <name evidence="4" type="ORF">H4W31_003142</name>
</gene>
<evidence type="ECO:0000313" key="5">
    <source>
        <dbReference type="Proteomes" id="UP000649753"/>
    </source>
</evidence>
<dbReference type="EMBL" id="JADBEB010000001">
    <property type="protein sequence ID" value="MBE1487504.1"/>
    <property type="molecule type" value="Genomic_DNA"/>
</dbReference>
<dbReference type="RefSeq" id="WP_192767336.1">
    <property type="nucleotide sequence ID" value="NZ_JADBEB010000001.1"/>
</dbReference>
<dbReference type="PROSITE" id="PS51462">
    <property type="entry name" value="NUDIX"/>
    <property type="match status" value="1"/>
</dbReference>
<comment type="cofactor">
    <cofactor evidence="1">
        <name>Mg(2+)</name>
        <dbReference type="ChEBI" id="CHEBI:18420"/>
    </cofactor>
</comment>
<dbReference type="InterPro" id="IPR000086">
    <property type="entry name" value="NUDIX_hydrolase_dom"/>
</dbReference>
<reference evidence="4" key="1">
    <citation type="submission" date="2020-10" db="EMBL/GenBank/DDBJ databases">
        <title>Sequencing the genomes of 1000 actinobacteria strains.</title>
        <authorList>
            <person name="Klenk H.-P."/>
        </authorList>
    </citation>
    <scope>NUCLEOTIDE SEQUENCE</scope>
    <source>
        <strain evidence="4">DSM 46832</strain>
    </source>
</reference>
<dbReference type="InterPro" id="IPR020084">
    <property type="entry name" value="NUDIX_hydrolase_CS"/>
</dbReference>
<keyword evidence="5" id="KW-1185">Reference proteome</keyword>
<dbReference type="CDD" id="cd03424">
    <property type="entry name" value="NUDIX_ADPRase_Nudt5_UGPPase_Nudt14"/>
    <property type="match status" value="1"/>
</dbReference>
<comment type="caution">
    <text evidence="4">The sequence shown here is derived from an EMBL/GenBank/DDBJ whole genome shotgun (WGS) entry which is preliminary data.</text>
</comment>
<accession>A0A927M4E0</accession>
<dbReference type="InterPro" id="IPR015797">
    <property type="entry name" value="NUDIX_hydrolase-like_dom_sf"/>
</dbReference>
<name>A0A927M4E0_9ACTN</name>
<protein>
    <submittedName>
        <fullName evidence="4">8-oxo-dGTP pyrophosphatase MutT (NUDIX family)</fullName>
    </submittedName>
</protein>
<dbReference type="PANTHER" id="PTHR43046">
    <property type="entry name" value="GDP-MANNOSE MANNOSYL HYDROLASE"/>
    <property type="match status" value="1"/>
</dbReference>
<proteinExistence type="predicted"/>
<dbReference type="Gene3D" id="3.90.79.10">
    <property type="entry name" value="Nucleoside Triphosphate Pyrophosphohydrolase"/>
    <property type="match status" value="1"/>
</dbReference>
<dbReference type="Pfam" id="PF00293">
    <property type="entry name" value="NUDIX"/>
    <property type="match status" value="1"/>
</dbReference>
<dbReference type="PANTHER" id="PTHR43046:SF14">
    <property type="entry name" value="MUTT_NUDIX FAMILY PROTEIN"/>
    <property type="match status" value="1"/>
</dbReference>
<dbReference type="PROSITE" id="PS00893">
    <property type="entry name" value="NUDIX_BOX"/>
    <property type="match status" value="1"/>
</dbReference>
<dbReference type="SUPFAM" id="SSF55811">
    <property type="entry name" value="Nudix"/>
    <property type="match status" value="1"/>
</dbReference>
<evidence type="ECO:0000256" key="1">
    <source>
        <dbReference type="ARBA" id="ARBA00001946"/>
    </source>
</evidence>